<feature type="transmembrane region" description="Helical" evidence="2">
    <location>
        <begin position="40"/>
        <end position="65"/>
    </location>
</feature>
<name>A0ABN5DZ27_9MICO</name>
<proteinExistence type="predicted"/>
<reference evidence="3 4" key="1">
    <citation type="journal article" date="2016" name="Int. J. Syst. Evol. Microbiol.">
        <title>Dermabacter jinjuensis sp. nov., a novel species of the genus Dermabacter isolated from a clinical specimen.</title>
        <authorList>
            <person name="Park Y.K."/>
            <person name="Lee K.M."/>
            <person name="Lee W.K."/>
            <person name="Cho M.J."/>
            <person name="Lee H.S."/>
            <person name="Cho Y.G."/>
            <person name="Lee Y.C."/>
            <person name="Lee W.K."/>
            <person name="Seong W.K."/>
            <person name="Hwang K.J."/>
        </authorList>
    </citation>
    <scope>NUCLEOTIDE SEQUENCE [LARGE SCALE GENOMIC DNA]</scope>
    <source>
        <strain evidence="3 4">32T</strain>
    </source>
</reference>
<sequence>MSAVFHSPSRSTPGGERPTQDVTTKHNGKAHRIVMRPSPAAMSASLLAAIVFTVLLEFLVGISFIGQGLWSDPRLLRDHWFTLPLYVWFGVVILALIGVLRIVSQCVILHDDRIKVRGLFRIPRSARWSALSGIWLVRDIYRGKEPRDPVESEVDAFDAALIMRSSTSRVANLSGAFYGTRAQSILVREAEAHGVRIDHIDHARPGELARMMPGSLTVIDRHPNMFVLAIVAFYAAHNVLTFMIWGI</sequence>
<feature type="transmembrane region" description="Helical" evidence="2">
    <location>
        <begin position="85"/>
        <end position="109"/>
    </location>
</feature>
<evidence type="ECO:0000256" key="1">
    <source>
        <dbReference type="SAM" id="MobiDB-lite"/>
    </source>
</evidence>
<accession>A0ABN5DZ27</accession>
<evidence type="ECO:0000256" key="2">
    <source>
        <dbReference type="SAM" id="Phobius"/>
    </source>
</evidence>
<feature type="transmembrane region" description="Helical" evidence="2">
    <location>
        <begin position="225"/>
        <end position="245"/>
    </location>
</feature>
<dbReference type="EMBL" id="CP023482">
    <property type="protein sequence ID" value="ATH97190.1"/>
    <property type="molecule type" value="Genomic_DNA"/>
</dbReference>
<dbReference type="Proteomes" id="UP000815698">
    <property type="component" value="Chromosome"/>
</dbReference>
<evidence type="ECO:0000313" key="3">
    <source>
        <dbReference type="EMBL" id="ATH97190.1"/>
    </source>
</evidence>
<keyword evidence="2" id="KW-0472">Membrane</keyword>
<evidence type="ECO:0000313" key="4">
    <source>
        <dbReference type="Proteomes" id="UP000815698"/>
    </source>
</evidence>
<keyword evidence="4" id="KW-1185">Reference proteome</keyword>
<organism evidence="3 4">
    <name type="scientific">Dermabacter jinjuensis</name>
    <dbReference type="NCBI Taxonomy" id="1667168"/>
    <lineage>
        <taxon>Bacteria</taxon>
        <taxon>Bacillati</taxon>
        <taxon>Actinomycetota</taxon>
        <taxon>Actinomycetes</taxon>
        <taxon>Micrococcales</taxon>
        <taxon>Dermabacteraceae</taxon>
        <taxon>Dermabacter</taxon>
    </lineage>
</organism>
<protein>
    <submittedName>
        <fullName evidence="3">Uncharacterized protein</fullName>
    </submittedName>
</protein>
<keyword evidence="2" id="KW-0812">Transmembrane</keyword>
<feature type="region of interest" description="Disordered" evidence="1">
    <location>
        <begin position="1"/>
        <end position="28"/>
    </location>
</feature>
<gene>
    <name evidence="3" type="ORF">COP05_08890</name>
</gene>
<dbReference type="RefSeq" id="WP_096883300.1">
    <property type="nucleotide sequence ID" value="NZ_CP023482.1"/>
</dbReference>
<keyword evidence="2" id="KW-1133">Transmembrane helix</keyword>